<feature type="binding site" evidence="16">
    <location>
        <position position="389"/>
    </location>
    <ligand>
        <name>substrate</name>
    </ligand>
</feature>
<dbReference type="Proteomes" id="UP000234345">
    <property type="component" value="Unassembled WGS sequence"/>
</dbReference>
<evidence type="ECO:0000256" key="8">
    <source>
        <dbReference type="ARBA" id="ARBA00022729"/>
    </source>
</evidence>
<feature type="active site" description="Charge relay system" evidence="15">
    <location>
        <position position="389"/>
    </location>
</feature>
<feature type="region of interest" description="Disordered" evidence="17">
    <location>
        <begin position="319"/>
        <end position="338"/>
    </location>
</feature>
<dbReference type="EMBL" id="OCZC01000073">
    <property type="protein sequence ID" value="SOO25504.1"/>
    <property type="molecule type" value="Genomic_DNA"/>
</dbReference>
<evidence type="ECO:0000256" key="9">
    <source>
        <dbReference type="ARBA" id="ARBA00022737"/>
    </source>
</evidence>
<gene>
    <name evidence="19" type="primary">mucD</name>
    <name evidence="19" type="ORF">XFF6991_460059</name>
</gene>
<evidence type="ECO:0000256" key="16">
    <source>
        <dbReference type="PIRSR" id="PIRSR611782-2"/>
    </source>
</evidence>
<comment type="similarity">
    <text evidence="4">Belongs to the peptidase S1C family.</text>
</comment>
<dbReference type="Pfam" id="PF13365">
    <property type="entry name" value="Trypsin_2"/>
    <property type="match status" value="1"/>
</dbReference>
<keyword evidence="9" id="KW-0677">Repeat</keyword>
<evidence type="ECO:0000256" key="17">
    <source>
        <dbReference type="SAM" id="MobiDB-lite"/>
    </source>
</evidence>
<evidence type="ECO:0000256" key="1">
    <source>
        <dbReference type="ARBA" id="ARBA00001772"/>
    </source>
</evidence>
<dbReference type="InterPro" id="IPR001478">
    <property type="entry name" value="PDZ"/>
</dbReference>
<dbReference type="PANTHER" id="PTHR22939:SF130">
    <property type="entry name" value="PERIPLASMIC SERINE ENDOPROTEASE DEGP-LIKE-RELATED"/>
    <property type="match status" value="1"/>
</dbReference>
<name>A0A7Z7NHU5_XANCH</name>
<evidence type="ECO:0000256" key="5">
    <source>
        <dbReference type="ARBA" id="ARBA00013035"/>
    </source>
</evidence>
<dbReference type="PRINTS" id="PR00834">
    <property type="entry name" value="PROTEASES2C"/>
</dbReference>
<keyword evidence="13" id="KW-0346">Stress response</keyword>
<dbReference type="SMART" id="SM00228">
    <property type="entry name" value="PDZ"/>
    <property type="match status" value="2"/>
</dbReference>
<keyword evidence="10" id="KW-0574">Periplasm</keyword>
<evidence type="ECO:0000313" key="20">
    <source>
        <dbReference type="Proteomes" id="UP000234345"/>
    </source>
</evidence>
<reference evidence="19 20" key="1">
    <citation type="submission" date="2017-10" db="EMBL/GenBank/DDBJ databases">
        <authorList>
            <person name="Regsiter A."/>
            <person name="William W."/>
        </authorList>
    </citation>
    <scope>NUCLEOTIDE SEQUENCE [LARGE SCALE GENOMIC DNA]</scope>
    <source>
        <strain evidence="19 20">CFBP6991</strain>
    </source>
</reference>
<dbReference type="PANTHER" id="PTHR22939">
    <property type="entry name" value="SERINE PROTEASE FAMILY S1C HTRA-RELATED"/>
    <property type="match status" value="1"/>
</dbReference>
<dbReference type="InterPro" id="IPR011782">
    <property type="entry name" value="Pept_S1C_Do"/>
</dbReference>
<dbReference type="InterPro" id="IPR001940">
    <property type="entry name" value="Peptidase_S1C"/>
</dbReference>
<dbReference type="GO" id="GO:0006508">
    <property type="term" value="P:proteolysis"/>
    <property type="evidence" value="ECO:0007669"/>
    <property type="project" value="UniProtKB-KW"/>
</dbReference>
<dbReference type="Gene3D" id="2.30.42.10">
    <property type="match status" value="2"/>
</dbReference>
<evidence type="ECO:0000256" key="4">
    <source>
        <dbReference type="ARBA" id="ARBA00010541"/>
    </source>
</evidence>
<evidence type="ECO:0000256" key="2">
    <source>
        <dbReference type="ARBA" id="ARBA00002610"/>
    </source>
</evidence>
<keyword evidence="11" id="KW-0378">Hydrolase</keyword>
<evidence type="ECO:0000313" key="19">
    <source>
        <dbReference type="EMBL" id="SOO25504.1"/>
    </source>
</evidence>
<dbReference type="NCBIfam" id="TIGR02037">
    <property type="entry name" value="degP_htrA_DO"/>
    <property type="match status" value="1"/>
</dbReference>
<organism evidence="19 20">
    <name type="scientific">Xanthomonas campestris pv. phaseoli</name>
    <dbReference type="NCBI Taxonomy" id="317013"/>
    <lineage>
        <taxon>Bacteria</taxon>
        <taxon>Pseudomonadati</taxon>
        <taxon>Pseudomonadota</taxon>
        <taxon>Gammaproteobacteria</taxon>
        <taxon>Lysobacterales</taxon>
        <taxon>Lysobacteraceae</taxon>
        <taxon>Xanthomonas</taxon>
    </lineage>
</organism>
<feature type="compositionally biased region" description="Basic residues" evidence="17">
    <location>
        <begin position="141"/>
        <end position="166"/>
    </location>
</feature>
<evidence type="ECO:0000256" key="10">
    <source>
        <dbReference type="ARBA" id="ARBA00022764"/>
    </source>
</evidence>
<comment type="function">
    <text evidence="2">Might be efficient in the degradation of transiently denatured and unfolded proteins which accumulate in the periplasm following stress conditions.</text>
</comment>
<dbReference type="AlphaFoldDB" id="A0A7Z7NHU5"/>
<evidence type="ECO:0000256" key="3">
    <source>
        <dbReference type="ARBA" id="ARBA00004418"/>
    </source>
</evidence>
<dbReference type="Gene3D" id="2.40.10.120">
    <property type="match status" value="1"/>
</dbReference>
<feature type="domain" description="PDZ" evidence="18">
    <location>
        <begin position="515"/>
        <end position="599"/>
    </location>
</feature>
<feature type="active site" description="Charge relay system" evidence="15">
    <location>
        <position position="359"/>
    </location>
</feature>
<protein>
    <recommendedName>
        <fullName evidence="6">Probable periplasmic serine endoprotease DegP-like</fullName>
        <ecNumber evidence="5">3.4.21.107</ecNumber>
    </recommendedName>
    <alternativeName>
        <fullName evidence="14">Protease Do</fullName>
    </alternativeName>
</protein>
<dbReference type="SUPFAM" id="SSF50494">
    <property type="entry name" value="Trypsin-like serine proteases"/>
    <property type="match status" value="1"/>
</dbReference>
<evidence type="ECO:0000256" key="15">
    <source>
        <dbReference type="PIRSR" id="PIRSR611782-1"/>
    </source>
</evidence>
<evidence type="ECO:0000256" key="12">
    <source>
        <dbReference type="ARBA" id="ARBA00022825"/>
    </source>
</evidence>
<dbReference type="InterPro" id="IPR036034">
    <property type="entry name" value="PDZ_sf"/>
</dbReference>
<dbReference type="GO" id="GO:0042597">
    <property type="term" value="C:periplasmic space"/>
    <property type="evidence" value="ECO:0007669"/>
    <property type="project" value="UniProtKB-SubCell"/>
</dbReference>
<dbReference type="Pfam" id="PF13180">
    <property type="entry name" value="PDZ_2"/>
    <property type="match status" value="1"/>
</dbReference>
<dbReference type="GO" id="GO:0004252">
    <property type="term" value="F:serine-type endopeptidase activity"/>
    <property type="evidence" value="ECO:0007669"/>
    <property type="project" value="InterPro"/>
</dbReference>
<dbReference type="InterPro" id="IPR009003">
    <property type="entry name" value="Peptidase_S1_PA"/>
</dbReference>
<comment type="caution">
    <text evidence="19">The sequence shown here is derived from an EMBL/GenBank/DDBJ whole genome shotgun (WGS) entry which is preliminary data.</text>
</comment>
<feature type="region of interest" description="Disordered" evidence="17">
    <location>
        <begin position="283"/>
        <end position="304"/>
    </location>
</feature>
<evidence type="ECO:0000256" key="13">
    <source>
        <dbReference type="ARBA" id="ARBA00023016"/>
    </source>
</evidence>
<evidence type="ECO:0000256" key="11">
    <source>
        <dbReference type="ARBA" id="ARBA00022801"/>
    </source>
</evidence>
<keyword evidence="12" id="KW-0720">Serine protease</keyword>
<evidence type="ECO:0000256" key="6">
    <source>
        <dbReference type="ARBA" id="ARBA00013958"/>
    </source>
</evidence>
<feature type="binding site" evidence="16">
    <location>
        <begin position="462"/>
        <end position="464"/>
    </location>
    <ligand>
        <name>substrate</name>
    </ligand>
</feature>
<accession>A0A7Z7NHU5</accession>
<evidence type="ECO:0000256" key="14">
    <source>
        <dbReference type="ARBA" id="ARBA00032850"/>
    </source>
</evidence>
<sequence length="730" mass="78127">MLKHPSMPPLPSFRLPRKRCRPLWLRRHRPHRLRGRRMRWPRSLQPYLPLRWHLLGAARQRATSKSHAVRRRVSSRRRPAWSLRQYRHPRRPHLRLRRRRPTRLRIRIQRCRHARGRARPCPGLAKARSTPVSARADLARRSIRSNPRHRQSPVRRRTARHRRRPRRTDPVAGLHPFGYLPSVIVPGPCRYAGSGPSRPAIGGNLMNHRIRTQMFGLIAMTLPLAACAQQPAPAAKDVAPIAANRSATPAPQLVAGLPDFTNLVEQVGPGVVNIETTITRKDAMARQQRSGPGGRGGGAMPDDDQMPEFFRRFFGPDFQMPGGPRQGPGGGDDDGGIAGKSMGSGFIISADGYVLTNHHVVDGASEVTVKLTDRREFKAKVVGSDEQYDVALLKIEAKGLPTVRLGDSNTLKPGQWVVAIGSPFGLDHSVTAGIVSATGRSNPYADQRYVPFIQTDVAINQGNSGGPLLNTRGEVVGINSQIFSASGGYMGISFAIPIDLAFSAAEQIKATGHVSRGMLGVAVGPIDSLKAQGLGLPDSRGALVNDIPAGSPAAKAGIEVGDVIRAVNGKSIDVASDLPPMIGLMAPGTKVTLDVLRDGKPRTVTVTLAPLQDGTGNAAPRTAAEEAKPGAPASVELLGLQVADLTAAERSRLGLEAGEGVRIAAVTGAAARSTQPPLSPGLVIARVGRTKVGSVAELNRALSSYKKGDVVMLLVTDGKATSYVALKAGG</sequence>
<feature type="binding site" evidence="16">
    <location>
        <position position="359"/>
    </location>
    <ligand>
        <name>substrate</name>
    </ligand>
</feature>
<evidence type="ECO:0000259" key="18">
    <source>
        <dbReference type="PROSITE" id="PS50106"/>
    </source>
</evidence>
<dbReference type="PROSITE" id="PS50106">
    <property type="entry name" value="PDZ"/>
    <property type="match status" value="1"/>
</dbReference>
<dbReference type="EC" id="3.4.21.107" evidence="5"/>
<feature type="region of interest" description="Disordered" evidence="17">
    <location>
        <begin position="113"/>
        <end position="173"/>
    </location>
</feature>
<keyword evidence="7 19" id="KW-0645">Protease</keyword>
<dbReference type="SUPFAM" id="SSF50156">
    <property type="entry name" value="PDZ domain-like"/>
    <property type="match status" value="2"/>
</dbReference>
<dbReference type="FunFam" id="2.40.10.120:FF:000007">
    <property type="entry name" value="Periplasmic serine endoprotease DegP-like"/>
    <property type="match status" value="1"/>
</dbReference>
<keyword evidence="8" id="KW-0732">Signal</keyword>
<comment type="subcellular location">
    <subcellularLocation>
        <location evidence="3">Periplasm</location>
    </subcellularLocation>
</comment>
<evidence type="ECO:0000256" key="7">
    <source>
        <dbReference type="ARBA" id="ARBA00022670"/>
    </source>
</evidence>
<dbReference type="CDD" id="cd10839">
    <property type="entry name" value="cpPDZ1_DegP-like"/>
    <property type="match status" value="1"/>
</dbReference>
<feature type="active site" description="Charge relay system" evidence="15">
    <location>
        <position position="464"/>
    </location>
</feature>
<proteinExistence type="inferred from homology"/>
<comment type="catalytic activity">
    <reaction evidence="1">
        <text>Acts on substrates that are at least partially unfolded. The cleavage site P1 residue is normally between a pair of hydrophobic residues, such as Val-|-Val.</text>
        <dbReference type="EC" id="3.4.21.107"/>
    </reaction>
</comment>